<comment type="subcellular location">
    <subcellularLocation>
        <location evidence="1">Cell membrane</location>
        <topology evidence="1">Multi-pass membrane protein</topology>
    </subcellularLocation>
</comment>
<evidence type="ECO:0000256" key="6">
    <source>
        <dbReference type="SAM" id="Phobius"/>
    </source>
</evidence>
<keyword evidence="8" id="KW-1185">Reference proteome</keyword>
<feature type="transmembrane region" description="Helical" evidence="6">
    <location>
        <begin position="388"/>
        <end position="409"/>
    </location>
</feature>
<evidence type="ECO:0000256" key="1">
    <source>
        <dbReference type="ARBA" id="ARBA00004651"/>
    </source>
</evidence>
<dbReference type="InterPro" id="IPR050833">
    <property type="entry name" value="Poly_Biosynth_Transport"/>
</dbReference>
<feature type="transmembrane region" description="Helical" evidence="6">
    <location>
        <begin position="103"/>
        <end position="124"/>
    </location>
</feature>
<dbReference type="CDD" id="cd12082">
    <property type="entry name" value="MATE_like"/>
    <property type="match status" value="1"/>
</dbReference>
<keyword evidence="2" id="KW-1003">Cell membrane</keyword>
<feature type="transmembrane region" description="Helical" evidence="6">
    <location>
        <begin position="415"/>
        <end position="436"/>
    </location>
</feature>
<protein>
    <recommendedName>
        <fullName evidence="9">Polysaccharide biosynthesis protein</fullName>
    </recommendedName>
</protein>
<feature type="transmembrane region" description="Helical" evidence="6">
    <location>
        <begin position="55"/>
        <end position="75"/>
    </location>
</feature>
<dbReference type="AlphaFoldDB" id="A0A1W6MJI3"/>
<evidence type="ECO:0008006" key="9">
    <source>
        <dbReference type="Google" id="ProtNLM"/>
    </source>
</evidence>
<dbReference type="STRING" id="331648.BST97_07045"/>
<feature type="transmembrane region" description="Helical" evidence="6">
    <location>
        <begin position="327"/>
        <end position="345"/>
    </location>
</feature>
<evidence type="ECO:0000256" key="4">
    <source>
        <dbReference type="ARBA" id="ARBA00022989"/>
    </source>
</evidence>
<dbReference type="EMBL" id="CP019344">
    <property type="protein sequence ID" value="ARN77774.1"/>
    <property type="molecule type" value="Genomic_DNA"/>
</dbReference>
<proteinExistence type="predicted"/>
<dbReference type="RefSeq" id="WP_085766573.1">
    <property type="nucleotide sequence ID" value="NZ_CP019344.1"/>
</dbReference>
<keyword evidence="3 6" id="KW-0812">Transmembrane</keyword>
<feature type="transmembrane region" description="Helical" evidence="6">
    <location>
        <begin position="357"/>
        <end position="376"/>
    </location>
</feature>
<feature type="transmembrane region" description="Helical" evidence="6">
    <location>
        <begin position="286"/>
        <end position="306"/>
    </location>
</feature>
<keyword evidence="4 6" id="KW-1133">Transmembrane helix</keyword>
<evidence type="ECO:0000256" key="3">
    <source>
        <dbReference type="ARBA" id="ARBA00022692"/>
    </source>
</evidence>
<dbReference type="GO" id="GO:0005886">
    <property type="term" value="C:plasma membrane"/>
    <property type="evidence" value="ECO:0007669"/>
    <property type="project" value="UniProtKB-SubCell"/>
</dbReference>
<evidence type="ECO:0000256" key="2">
    <source>
        <dbReference type="ARBA" id="ARBA00022475"/>
    </source>
</evidence>
<feature type="transmembrane region" description="Helical" evidence="6">
    <location>
        <begin position="179"/>
        <end position="196"/>
    </location>
</feature>
<reference evidence="7 8" key="1">
    <citation type="submission" date="2016-11" db="EMBL/GenBank/DDBJ databases">
        <title>Trade-off between light-utilization and light-protection in marine flavobacteria.</title>
        <authorList>
            <person name="Kumagai Y."/>
        </authorList>
    </citation>
    <scope>NUCLEOTIDE SEQUENCE [LARGE SCALE GENOMIC DNA]</scope>
    <source>
        <strain evidence="7 8">JCM 13191</strain>
    </source>
</reference>
<name>A0A1W6MJI3_9FLAO</name>
<gene>
    <name evidence="7" type="ORF">BST97_07045</name>
</gene>
<evidence type="ECO:0000313" key="7">
    <source>
        <dbReference type="EMBL" id="ARN77774.1"/>
    </source>
</evidence>
<accession>A0A1W6MJI3</accession>
<feature type="transmembrane region" description="Helical" evidence="6">
    <location>
        <begin position="144"/>
        <end position="167"/>
    </location>
</feature>
<dbReference type="PANTHER" id="PTHR30250">
    <property type="entry name" value="PST FAMILY PREDICTED COLANIC ACID TRANSPORTER"/>
    <property type="match status" value="1"/>
</dbReference>
<dbReference type="OrthoDB" id="512217at2"/>
<keyword evidence="5 6" id="KW-0472">Membrane</keyword>
<evidence type="ECO:0000313" key="8">
    <source>
        <dbReference type="Proteomes" id="UP000193431"/>
    </source>
</evidence>
<feature type="transmembrane region" description="Helical" evidence="6">
    <location>
        <begin position="202"/>
        <end position="225"/>
    </location>
</feature>
<dbReference type="Proteomes" id="UP000193431">
    <property type="component" value="Chromosome"/>
</dbReference>
<evidence type="ECO:0000256" key="5">
    <source>
        <dbReference type="ARBA" id="ARBA00023136"/>
    </source>
</evidence>
<sequence>MNFVNYFRSLVLRGDGRSIKAKKNILGSFTLKILDSLVDFALVPLSLAFLSQPIYGLWLTIISLVSWLNYFDVGISHGVRNKVAKAIADGDIDLVRKYISTGYLMIFLISLGIILLGSILIPFVDWNSLFNTELKSDQQLKTVLFIISTSFGIILTLKIITAIFLAVQQPFLVTLSNSLSKFLILILISAIIFIDAESDELISFALIYSLSPILILLLLTFFFYNTRYKSYAPAIRLIDKGVTSDIMGLGITFFVIQLGAAVLFLSDNFIIVQLFNPAEVVPYQVTNKYFAICLVIFTIIISPFWSATTDAYHKKEYDWIKKTIRKLHIVWGILFFLVLIMLALFDPVLKIWTSGEVQVSLLLSAQFALFVILQSLNNIYTLFLNGVGILRIQMLTGIITIFINIPLSILFAKYFGLGTAGVIMATNCCILIYIFFRSIQYRKIISNTATGVWAK</sequence>
<feature type="transmembrane region" description="Helical" evidence="6">
    <location>
        <begin position="246"/>
        <end position="266"/>
    </location>
</feature>
<organism evidence="7 8">
    <name type="scientific">Nonlabens spongiae</name>
    <dbReference type="NCBI Taxonomy" id="331648"/>
    <lineage>
        <taxon>Bacteria</taxon>
        <taxon>Pseudomonadati</taxon>
        <taxon>Bacteroidota</taxon>
        <taxon>Flavobacteriia</taxon>
        <taxon>Flavobacteriales</taxon>
        <taxon>Flavobacteriaceae</taxon>
        <taxon>Nonlabens</taxon>
    </lineage>
</organism>
<dbReference type="PANTHER" id="PTHR30250:SF11">
    <property type="entry name" value="O-ANTIGEN TRANSPORTER-RELATED"/>
    <property type="match status" value="1"/>
</dbReference>